<dbReference type="Proteomes" id="UP000292627">
    <property type="component" value="Unassembled WGS sequence"/>
</dbReference>
<name>A0A4Q8L9Z1_9GAMM</name>
<gene>
    <name evidence="1" type="ORF">EA660_08155</name>
</gene>
<evidence type="ECO:0000313" key="2">
    <source>
        <dbReference type="Proteomes" id="UP000292627"/>
    </source>
</evidence>
<proteinExistence type="predicted"/>
<protein>
    <submittedName>
        <fullName evidence="1">Uncharacterized protein</fullName>
    </submittedName>
</protein>
<sequence length="67" mass="7691">MRHLSGVGVPSWVMSAPLPLGLDSYGRLQGDRLAHIDYTYMRGDSERLALVHRCRMAELTRRVRLPR</sequence>
<organism evidence="1 2">
    <name type="scientific">Pseudoxanthomonas winnipegensis</name>
    <dbReference type="NCBI Taxonomy" id="2480810"/>
    <lineage>
        <taxon>Bacteria</taxon>
        <taxon>Pseudomonadati</taxon>
        <taxon>Pseudomonadota</taxon>
        <taxon>Gammaproteobacteria</taxon>
        <taxon>Lysobacterales</taxon>
        <taxon>Lysobacteraceae</taxon>
        <taxon>Pseudoxanthomonas</taxon>
    </lineage>
</organism>
<dbReference type="AlphaFoldDB" id="A0A4Q8L9Z1"/>
<evidence type="ECO:0000313" key="1">
    <source>
        <dbReference type="EMBL" id="TAA25423.1"/>
    </source>
</evidence>
<accession>A0A4Q8L9Z1</accession>
<dbReference type="EMBL" id="SHMC01000003">
    <property type="protein sequence ID" value="TAA25423.1"/>
    <property type="molecule type" value="Genomic_DNA"/>
</dbReference>
<reference evidence="1 2" key="1">
    <citation type="submission" date="2019-02" db="EMBL/GenBank/DDBJ databases">
        <title>WGS of Pseudoxanthomonas species novum from clinical isolates.</title>
        <authorList>
            <person name="Bernier A.-M."/>
            <person name="Bernard K."/>
            <person name="Vachon A."/>
        </authorList>
    </citation>
    <scope>NUCLEOTIDE SEQUENCE [LARGE SCALE GENOMIC DNA]</scope>
    <source>
        <strain evidence="1 2">NML171200</strain>
    </source>
</reference>
<comment type="caution">
    <text evidence="1">The sequence shown here is derived from an EMBL/GenBank/DDBJ whole genome shotgun (WGS) entry which is preliminary data.</text>
</comment>